<evidence type="ECO:0000256" key="1">
    <source>
        <dbReference type="SAM" id="MobiDB-lite"/>
    </source>
</evidence>
<organism evidence="2 3">
    <name type="scientific">Rothia aeria</name>
    <dbReference type="NCBI Taxonomy" id="172042"/>
    <lineage>
        <taxon>Bacteria</taxon>
        <taxon>Bacillati</taxon>
        <taxon>Actinomycetota</taxon>
        <taxon>Actinomycetes</taxon>
        <taxon>Micrococcales</taxon>
        <taxon>Micrococcaceae</taxon>
        <taxon>Rothia</taxon>
    </lineage>
</organism>
<name>A0A7Z9A2Q2_9MICC</name>
<protein>
    <recommendedName>
        <fullName evidence="4">Acyl-CoA carboxylase subunit epsilon</fullName>
    </recommendedName>
</protein>
<accession>A0A7Z9A2Q2</accession>
<feature type="compositionally biased region" description="Polar residues" evidence="1">
    <location>
        <begin position="21"/>
        <end position="39"/>
    </location>
</feature>
<feature type="region of interest" description="Disordered" evidence="1">
    <location>
        <begin position="15"/>
        <end position="68"/>
    </location>
</feature>
<dbReference type="InterPro" id="IPR032716">
    <property type="entry name" value="ACC_epsilon"/>
</dbReference>
<dbReference type="EMBL" id="LR134479">
    <property type="protein sequence ID" value="VEI22510.1"/>
    <property type="molecule type" value="Genomic_DNA"/>
</dbReference>
<dbReference type="Proteomes" id="UP000282386">
    <property type="component" value="Chromosome"/>
</dbReference>
<reference evidence="2 3" key="1">
    <citation type="submission" date="2018-12" db="EMBL/GenBank/DDBJ databases">
        <authorList>
            <consortium name="Pathogen Informatics"/>
        </authorList>
    </citation>
    <scope>NUCLEOTIDE SEQUENCE [LARGE SCALE GENOMIC DNA]</scope>
    <source>
        <strain evidence="2 3">NCTC10207</strain>
    </source>
</reference>
<dbReference type="Pfam" id="PF13822">
    <property type="entry name" value="ACC_epsilon"/>
    <property type="match status" value="1"/>
</dbReference>
<sequence length="136" mass="14144">MAAYNPLSYFSFGKKKEEGASLSTPNTEPETAAAGSTEQGLPGGSEAAGTAAPVVHQQAEDAAQQSPAPLLRVVKGNPTDEEVAALTALVYAMQAGASAQEQNPILATASRLLNRRQWLGASLKPGPGSWRRARPM</sequence>
<proteinExistence type="predicted"/>
<dbReference type="GO" id="GO:0003989">
    <property type="term" value="F:acetyl-CoA carboxylase activity"/>
    <property type="evidence" value="ECO:0007669"/>
    <property type="project" value="InterPro"/>
</dbReference>
<dbReference type="AlphaFoldDB" id="A0A7Z9A2Q2"/>
<dbReference type="GO" id="GO:0004658">
    <property type="term" value="F:propionyl-CoA carboxylase activity"/>
    <property type="evidence" value="ECO:0007669"/>
    <property type="project" value="InterPro"/>
</dbReference>
<evidence type="ECO:0000313" key="3">
    <source>
        <dbReference type="Proteomes" id="UP000282386"/>
    </source>
</evidence>
<evidence type="ECO:0000313" key="2">
    <source>
        <dbReference type="EMBL" id="VEI22510.1"/>
    </source>
</evidence>
<evidence type="ECO:0008006" key="4">
    <source>
        <dbReference type="Google" id="ProtNLM"/>
    </source>
</evidence>
<gene>
    <name evidence="2" type="ORF">NCTC10207_00588</name>
</gene>
<dbReference type="RefSeq" id="WP_037232769.1">
    <property type="nucleotide sequence ID" value="NZ_CAUPAD010000001.1"/>
</dbReference>